<organism evidence="1 2">
    <name type="scientific">Salvia divinorum</name>
    <name type="common">Maria pastora</name>
    <name type="synonym">Diviner's sage</name>
    <dbReference type="NCBI Taxonomy" id="28513"/>
    <lineage>
        <taxon>Eukaryota</taxon>
        <taxon>Viridiplantae</taxon>
        <taxon>Streptophyta</taxon>
        <taxon>Embryophyta</taxon>
        <taxon>Tracheophyta</taxon>
        <taxon>Spermatophyta</taxon>
        <taxon>Magnoliopsida</taxon>
        <taxon>eudicotyledons</taxon>
        <taxon>Gunneridae</taxon>
        <taxon>Pentapetalae</taxon>
        <taxon>asterids</taxon>
        <taxon>lamiids</taxon>
        <taxon>Lamiales</taxon>
        <taxon>Lamiaceae</taxon>
        <taxon>Nepetoideae</taxon>
        <taxon>Mentheae</taxon>
        <taxon>Salviinae</taxon>
        <taxon>Salvia</taxon>
        <taxon>Salvia subgen. Calosphace</taxon>
    </lineage>
</organism>
<dbReference type="PANTHER" id="PTHR11028">
    <property type="entry name" value="VACUOLAR ATP SYNTHASE SUBUNIT AC39"/>
    <property type="match status" value="1"/>
</dbReference>
<keyword evidence="2" id="KW-1185">Reference proteome</keyword>
<evidence type="ECO:0000313" key="1">
    <source>
        <dbReference type="EMBL" id="KAL1567218.1"/>
    </source>
</evidence>
<dbReference type="Proteomes" id="UP001567538">
    <property type="component" value="Unassembled WGS sequence"/>
</dbReference>
<dbReference type="SUPFAM" id="SSF103486">
    <property type="entry name" value="V-type ATP synthase subunit C"/>
    <property type="match status" value="1"/>
</dbReference>
<name>A0ABD1II46_SALDI</name>
<dbReference type="AlphaFoldDB" id="A0ABD1II46"/>
<sequence>MHGAKRGETAEKGRTNKNAFCLSPLPYITYGHMIDNVVLIVTGTLHERDVQKQDLDDMNIEIMRNTLFKRHTSRISTGFARNTVEPLQRLLCLTSWCLRLTKEQSISDTTPVTNFKYRVSVCV</sequence>
<dbReference type="InterPro" id="IPR036079">
    <property type="entry name" value="ATPase_csu/dsu_sf"/>
</dbReference>
<dbReference type="InterPro" id="IPR016727">
    <property type="entry name" value="ATPase_V0-cplx_dsu"/>
</dbReference>
<accession>A0ABD1II46</accession>
<protein>
    <submittedName>
        <fullName evidence="1">V-type proton ATPase subunit d2</fullName>
    </submittedName>
</protein>
<evidence type="ECO:0000313" key="2">
    <source>
        <dbReference type="Proteomes" id="UP001567538"/>
    </source>
</evidence>
<reference evidence="1 2" key="1">
    <citation type="submission" date="2024-06" db="EMBL/GenBank/DDBJ databases">
        <title>A chromosome level genome sequence of Diviner's sage (Salvia divinorum).</title>
        <authorList>
            <person name="Ford S.A."/>
            <person name="Ro D.-K."/>
            <person name="Ness R.W."/>
            <person name="Phillips M.A."/>
        </authorList>
    </citation>
    <scope>NUCLEOTIDE SEQUENCE [LARGE SCALE GENOMIC DNA]</scope>
    <source>
        <strain evidence="1">SAF-2024a</strain>
        <tissue evidence="1">Leaf</tissue>
    </source>
</reference>
<dbReference type="EMBL" id="JBEAFC010000002">
    <property type="protein sequence ID" value="KAL1567218.1"/>
    <property type="molecule type" value="Genomic_DNA"/>
</dbReference>
<gene>
    <name evidence="1" type="ORF">AAHA92_02720</name>
</gene>
<comment type="caution">
    <text evidence="1">The sequence shown here is derived from an EMBL/GenBank/DDBJ whole genome shotgun (WGS) entry which is preliminary data.</text>
</comment>
<proteinExistence type="predicted"/>